<dbReference type="SUPFAM" id="SSF57850">
    <property type="entry name" value="RING/U-box"/>
    <property type="match status" value="1"/>
</dbReference>
<dbReference type="InterPro" id="IPR001841">
    <property type="entry name" value="Znf_RING"/>
</dbReference>
<dbReference type="SMART" id="SM00184">
    <property type="entry name" value="RING"/>
    <property type="match status" value="1"/>
</dbReference>
<keyword evidence="2 4" id="KW-0863">Zinc-finger</keyword>
<evidence type="ECO:0000259" key="5">
    <source>
        <dbReference type="PROSITE" id="PS50089"/>
    </source>
</evidence>
<name>M2X7R6_GALSU</name>
<organism evidence="6 7">
    <name type="scientific">Galdieria sulphuraria</name>
    <name type="common">Red alga</name>
    <dbReference type="NCBI Taxonomy" id="130081"/>
    <lineage>
        <taxon>Eukaryota</taxon>
        <taxon>Rhodophyta</taxon>
        <taxon>Bangiophyceae</taxon>
        <taxon>Galdieriales</taxon>
        <taxon>Galdieriaceae</taxon>
        <taxon>Galdieria</taxon>
    </lineage>
</organism>
<keyword evidence="3" id="KW-0862">Zinc</keyword>
<sequence>MKTFSCKRNQLVKETNVAAEDRWFFLRFRTHETRFSNLDFEIQTMLRNVKALIEPHTWNQTWPEMKRIVTLKEEWNITDLKLIHLVPGIRRKSNGLIEFFNNAPFRKAREFARRFLSCHDAFCNAIDRNLSLVDELLPSILPLQLPQITTFSEKLIYNLHQLQSFSFSVYFFRFTTQFQVSLFAVRPSIEESTCGICVDEIAAHQLPCHHNLCEQCLLVIQRGDHLCPFCRQDIWTPCGKFVPCTEFETGSAVNVRTGDLYRPDEENGTRFPDLSDYVLLSRPLYNYFTSNNSLPSDYYYYSILQRGIVSISPRRYVYFLP</sequence>
<protein>
    <recommendedName>
        <fullName evidence="5">RING-type domain-containing protein</fullName>
    </recommendedName>
</protein>
<dbReference type="Gene3D" id="3.30.40.10">
    <property type="entry name" value="Zinc/RING finger domain, C3HC4 (zinc finger)"/>
    <property type="match status" value="1"/>
</dbReference>
<dbReference type="AlphaFoldDB" id="M2X7R6"/>
<evidence type="ECO:0000256" key="1">
    <source>
        <dbReference type="ARBA" id="ARBA00022723"/>
    </source>
</evidence>
<evidence type="ECO:0000313" key="6">
    <source>
        <dbReference type="EMBL" id="EME25857.1"/>
    </source>
</evidence>
<proteinExistence type="predicted"/>
<dbReference type="InterPro" id="IPR017907">
    <property type="entry name" value="Znf_RING_CS"/>
</dbReference>
<dbReference type="KEGG" id="gsl:Gasu_64830"/>
<accession>M2X7R6</accession>
<keyword evidence="7" id="KW-1185">Reference proteome</keyword>
<dbReference type="Gramene" id="EME25857">
    <property type="protein sequence ID" value="EME25857"/>
    <property type="gene ID" value="Gasu_64830"/>
</dbReference>
<keyword evidence="1" id="KW-0479">Metal-binding</keyword>
<dbReference type="GeneID" id="17084850"/>
<dbReference type="InterPro" id="IPR013083">
    <property type="entry name" value="Znf_RING/FYVE/PHD"/>
</dbReference>
<evidence type="ECO:0000256" key="4">
    <source>
        <dbReference type="PROSITE-ProRule" id="PRU00175"/>
    </source>
</evidence>
<dbReference type="PROSITE" id="PS50089">
    <property type="entry name" value="ZF_RING_2"/>
    <property type="match status" value="1"/>
</dbReference>
<dbReference type="GO" id="GO:0008270">
    <property type="term" value="F:zinc ion binding"/>
    <property type="evidence" value="ECO:0007669"/>
    <property type="project" value="UniProtKB-KW"/>
</dbReference>
<dbReference type="EMBL" id="KB454761">
    <property type="protein sequence ID" value="EME25857.1"/>
    <property type="molecule type" value="Genomic_DNA"/>
</dbReference>
<evidence type="ECO:0000256" key="3">
    <source>
        <dbReference type="ARBA" id="ARBA00022833"/>
    </source>
</evidence>
<evidence type="ECO:0000256" key="2">
    <source>
        <dbReference type="ARBA" id="ARBA00022771"/>
    </source>
</evidence>
<dbReference type="RefSeq" id="XP_005702377.1">
    <property type="nucleotide sequence ID" value="XM_005702320.1"/>
</dbReference>
<dbReference type="PROSITE" id="PS00518">
    <property type="entry name" value="ZF_RING_1"/>
    <property type="match status" value="1"/>
</dbReference>
<reference evidence="7" key="1">
    <citation type="journal article" date="2013" name="Science">
        <title>Gene transfer from bacteria and archaea facilitated evolution of an extremophilic eukaryote.</title>
        <authorList>
            <person name="Schonknecht G."/>
            <person name="Chen W.H."/>
            <person name="Ternes C.M."/>
            <person name="Barbier G.G."/>
            <person name="Shrestha R.P."/>
            <person name="Stanke M."/>
            <person name="Brautigam A."/>
            <person name="Baker B.J."/>
            <person name="Banfield J.F."/>
            <person name="Garavito R.M."/>
            <person name="Carr K."/>
            <person name="Wilkerson C."/>
            <person name="Rensing S.A."/>
            <person name="Gagneul D."/>
            <person name="Dickenson N.E."/>
            <person name="Oesterhelt C."/>
            <person name="Lercher M.J."/>
            <person name="Weber A.P."/>
        </authorList>
    </citation>
    <scope>NUCLEOTIDE SEQUENCE [LARGE SCALE GENOMIC DNA]</scope>
    <source>
        <strain evidence="7">074W</strain>
    </source>
</reference>
<evidence type="ECO:0000313" key="7">
    <source>
        <dbReference type="Proteomes" id="UP000030680"/>
    </source>
</evidence>
<dbReference type="Proteomes" id="UP000030680">
    <property type="component" value="Unassembled WGS sequence"/>
</dbReference>
<gene>
    <name evidence="6" type="ORF">Gasu_64830</name>
</gene>
<feature type="domain" description="RING-type" evidence="5">
    <location>
        <begin position="194"/>
        <end position="231"/>
    </location>
</feature>